<name>A0A2S6IVL3_9ACTN</name>
<evidence type="ECO:0000313" key="6">
    <source>
        <dbReference type="EMBL" id="PPK98402.1"/>
    </source>
</evidence>
<dbReference type="AlphaFoldDB" id="A0A2S6IVL3"/>
<evidence type="ECO:0000256" key="2">
    <source>
        <dbReference type="ARBA" id="ARBA00022692"/>
    </source>
</evidence>
<organism evidence="6 7">
    <name type="scientific">Kineococcus xinjiangensis</name>
    <dbReference type="NCBI Taxonomy" id="512762"/>
    <lineage>
        <taxon>Bacteria</taxon>
        <taxon>Bacillati</taxon>
        <taxon>Actinomycetota</taxon>
        <taxon>Actinomycetes</taxon>
        <taxon>Kineosporiales</taxon>
        <taxon>Kineosporiaceae</taxon>
        <taxon>Kineococcus</taxon>
    </lineage>
</organism>
<dbReference type="GO" id="GO:0012505">
    <property type="term" value="C:endomembrane system"/>
    <property type="evidence" value="ECO:0007669"/>
    <property type="project" value="UniProtKB-SubCell"/>
</dbReference>
<keyword evidence="7" id="KW-1185">Reference proteome</keyword>
<keyword evidence="3" id="KW-1133">Transmembrane helix</keyword>
<comment type="subcellular location">
    <subcellularLocation>
        <location evidence="1">Endomembrane system</location>
        <topology evidence="1">Multi-pass membrane protein</topology>
    </subcellularLocation>
</comment>
<dbReference type="InterPro" id="IPR010652">
    <property type="entry name" value="DUF1232"/>
</dbReference>
<keyword evidence="4" id="KW-0472">Membrane</keyword>
<proteinExistence type="predicted"/>
<dbReference type="EMBL" id="PTJD01000001">
    <property type="protein sequence ID" value="PPK98402.1"/>
    <property type="molecule type" value="Genomic_DNA"/>
</dbReference>
<evidence type="ECO:0000256" key="4">
    <source>
        <dbReference type="ARBA" id="ARBA00023136"/>
    </source>
</evidence>
<protein>
    <submittedName>
        <fullName evidence="6">Uncharacterized membrane protein YkvA (DUF1232 family)</fullName>
    </submittedName>
</protein>
<dbReference type="Pfam" id="PF06803">
    <property type="entry name" value="DUF1232"/>
    <property type="match status" value="1"/>
</dbReference>
<feature type="domain" description="DUF1232" evidence="5">
    <location>
        <begin position="61"/>
        <end position="97"/>
    </location>
</feature>
<evidence type="ECO:0000313" key="7">
    <source>
        <dbReference type="Proteomes" id="UP000239485"/>
    </source>
</evidence>
<comment type="caution">
    <text evidence="6">The sequence shown here is derived from an EMBL/GenBank/DDBJ whole genome shotgun (WGS) entry which is preliminary data.</text>
</comment>
<gene>
    <name evidence="6" type="ORF">CLV92_10197</name>
</gene>
<evidence type="ECO:0000259" key="5">
    <source>
        <dbReference type="Pfam" id="PF06803"/>
    </source>
</evidence>
<dbReference type="Proteomes" id="UP000239485">
    <property type="component" value="Unassembled WGS sequence"/>
</dbReference>
<sequence>MDAARTALLKRRGAALAVMWRTVRHGTPAGEPGVGQRLQALPRMVSAAARGEYRGTSRLRLLAAGAAAGYVLSPLDPLPEALLGMLGTVDDAVLAAWVAGTLLSATEDFLRWERAAPRTVPGQVVTHEVVVSEEPAPSATSASRRRRG</sequence>
<reference evidence="6 7" key="1">
    <citation type="submission" date="2018-02" db="EMBL/GenBank/DDBJ databases">
        <title>Genomic Encyclopedia of Archaeal and Bacterial Type Strains, Phase II (KMG-II): from individual species to whole genera.</title>
        <authorList>
            <person name="Goeker M."/>
        </authorList>
    </citation>
    <scope>NUCLEOTIDE SEQUENCE [LARGE SCALE GENOMIC DNA]</scope>
    <source>
        <strain evidence="6 7">DSM 22857</strain>
    </source>
</reference>
<evidence type="ECO:0000256" key="3">
    <source>
        <dbReference type="ARBA" id="ARBA00022989"/>
    </source>
</evidence>
<dbReference type="OrthoDB" id="5147173at2"/>
<accession>A0A2S6IVL3</accession>
<evidence type="ECO:0000256" key="1">
    <source>
        <dbReference type="ARBA" id="ARBA00004127"/>
    </source>
</evidence>
<dbReference type="RefSeq" id="WP_104430837.1">
    <property type="nucleotide sequence ID" value="NZ_PTJD01000001.1"/>
</dbReference>
<keyword evidence="2" id="KW-0812">Transmembrane</keyword>